<dbReference type="AlphaFoldDB" id="A0A812QWF3"/>
<dbReference type="EMBL" id="CAJNDS010002278">
    <property type="protein sequence ID" value="CAE7407851.1"/>
    <property type="molecule type" value="Genomic_DNA"/>
</dbReference>
<keyword evidence="1" id="KW-0812">Transmembrane</keyword>
<sequence length="249" mass="27125">MTGNVINLTRSLGVLMVEGAPQHGYHNLRFYLAILVCFNVGSVLQRVCEHKWPNRGASIVSLPVACIILAGNAIYWYNPEFELGDNRDYTVCSVTLLFGVQSAACSNGRLGLITTMVTGHMVNVSNLCGTFLFKGSLASEAKWKGVVSLVIIAATICGGLLGAVLTQLIDKHVLLCPVPIVLYILLWLHDHLAAPRSLIKKLKLLSRPLFFDFREHDSGKASKPPMIPSARPVRLGELKASSFTGEARL</sequence>
<keyword evidence="1" id="KW-0472">Membrane</keyword>
<keyword evidence="3" id="KW-1185">Reference proteome</keyword>
<accession>A0A812QWF3</accession>
<feature type="transmembrane region" description="Helical" evidence="1">
    <location>
        <begin position="172"/>
        <end position="193"/>
    </location>
</feature>
<dbReference type="Proteomes" id="UP000604046">
    <property type="component" value="Unassembled WGS sequence"/>
</dbReference>
<dbReference type="PANTHER" id="PTHR37314:SF4">
    <property type="entry name" value="UPF0700 TRANSMEMBRANE PROTEIN YOAK"/>
    <property type="match status" value="1"/>
</dbReference>
<evidence type="ECO:0000256" key="1">
    <source>
        <dbReference type="SAM" id="Phobius"/>
    </source>
</evidence>
<protein>
    <submittedName>
        <fullName evidence="2">Uncharacterized protein</fullName>
    </submittedName>
</protein>
<proteinExistence type="predicted"/>
<feature type="transmembrane region" description="Helical" evidence="1">
    <location>
        <begin position="145"/>
        <end position="166"/>
    </location>
</feature>
<name>A0A812QWF3_9DINO</name>
<dbReference type="Pfam" id="PF06912">
    <property type="entry name" value="DUF1275"/>
    <property type="match status" value="1"/>
</dbReference>
<evidence type="ECO:0000313" key="2">
    <source>
        <dbReference type="EMBL" id="CAE7407851.1"/>
    </source>
</evidence>
<feature type="transmembrane region" description="Helical" evidence="1">
    <location>
        <begin position="56"/>
        <end position="77"/>
    </location>
</feature>
<gene>
    <name evidence="2" type="ORF">SNAT2548_LOCUS22186</name>
</gene>
<comment type="caution">
    <text evidence="2">The sequence shown here is derived from an EMBL/GenBank/DDBJ whole genome shotgun (WGS) entry which is preliminary data.</text>
</comment>
<evidence type="ECO:0000313" key="3">
    <source>
        <dbReference type="Proteomes" id="UP000604046"/>
    </source>
</evidence>
<dbReference type="InterPro" id="IPR010699">
    <property type="entry name" value="DUF1275"/>
</dbReference>
<dbReference type="PANTHER" id="PTHR37314">
    <property type="entry name" value="SLR0142 PROTEIN"/>
    <property type="match status" value="1"/>
</dbReference>
<reference evidence="2" key="1">
    <citation type="submission" date="2021-02" db="EMBL/GenBank/DDBJ databases">
        <authorList>
            <person name="Dougan E. K."/>
            <person name="Rhodes N."/>
            <person name="Thang M."/>
            <person name="Chan C."/>
        </authorList>
    </citation>
    <scope>NUCLEOTIDE SEQUENCE</scope>
</reference>
<organism evidence="2 3">
    <name type="scientific">Symbiodinium natans</name>
    <dbReference type="NCBI Taxonomy" id="878477"/>
    <lineage>
        <taxon>Eukaryota</taxon>
        <taxon>Sar</taxon>
        <taxon>Alveolata</taxon>
        <taxon>Dinophyceae</taxon>
        <taxon>Suessiales</taxon>
        <taxon>Symbiodiniaceae</taxon>
        <taxon>Symbiodinium</taxon>
    </lineage>
</organism>
<keyword evidence="1" id="KW-1133">Transmembrane helix</keyword>